<sequence>MTTHSDQAISDEAPLDSMTVSDGYLCVSFAGLDSQASKHTSNPTKHPSTPSELLFKPPTATTTKMKNLSILTSLLLASASLVFSSSIPPKCGTCNPLSGQNHCDLTTSCINTGTRFHCACRAGYKASKDNHDVSKQFRLNVPNYQFLVFTPESTECNTLCDNPYGASPDLCAEVPIQDKCAI</sequence>
<dbReference type="AlphaFoldDB" id="A1DGU3"/>
<evidence type="ECO:0000313" key="2">
    <source>
        <dbReference type="EMBL" id="EAW18600.1"/>
    </source>
</evidence>
<gene>
    <name evidence="2" type="ORF">NFIA_085540</name>
</gene>
<dbReference type="EMBL" id="DS027696">
    <property type="protein sequence ID" value="EAW18600.1"/>
    <property type="molecule type" value="Genomic_DNA"/>
</dbReference>
<keyword evidence="3" id="KW-1185">Reference proteome</keyword>
<name>A1DGU3_NEOFI</name>
<feature type="compositionally biased region" description="Polar residues" evidence="1">
    <location>
        <begin position="37"/>
        <end position="51"/>
    </location>
</feature>
<reference evidence="3" key="1">
    <citation type="journal article" date="2008" name="PLoS Genet.">
        <title>Genomic islands in the pathogenic filamentous fungus Aspergillus fumigatus.</title>
        <authorList>
            <person name="Fedorova N.D."/>
            <person name="Khaldi N."/>
            <person name="Joardar V.S."/>
            <person name="Maiti R."/>
            <person name="Amedeo P."/>
            <person name="Anderson M.J."/>
            <person name="Crabtree J."/>
            <person name="Silva J.C."/>
            <person name="Badger J.H."/>
            <person name="Albarraq A."/>
            <person name="Angiuoli S."/>
            <person name="Bussey H."/>
            <person name="Bowyer P."/>
            <person name="Cotty P.J."/>
            <person name="Dyer P.S."/>
            <person name="Egan A."/>
            <person name="Galens K."/>
            <person name="Fraser-Liggett C.M."/>
            <person name="Haas B.J."/>
            <person name="Inman J.M."/>
            <person name="Kent R."/>
            <person name="Lemieux S."/>
            <person name="Malavazi I."/>
            <person name="Orvis J."/>
            <person name="Roemer T."/>
            <person name="Ronning C.M."/>
            <person name="Sundaram J.P."/>
            <person name="Sutton G."/>
            <person name="Turner G."/>
            <person name="Venter J.C."/>
            <person name="White O.R."/>
            <person name="Whitty B.R."/>
            <person name="Youngman P."/>
            <person name="Wolfe K.H."/>
            <person name="Goldman G.H."/>
            <person name="Wortman J.R."/>
            <person name="Jiang B."/>
            <person name="Denning D.W."/>
            <person name="Nierman W.C."/>
        </authorList>
    </citation>
    <scope>NUCLEOTIDE SEQUENCE [LARGE SCALE GENOMIC DNA]</scope>
    <source>
        <strain evidence="3">ATCC 1020 / DSM 3700 / CBS 544.65 / FGSC A1164 / JCM 1740 / NRRL 181 / WB 181</strain>
    </source>
</reference>
<organism evidence="2 3">
    <name type="scientific">Neosartorya fischeri (strain ATCC 1020 / DSM 3700 / CBS 544.65 / FGSC A1164 / JCM 1740 / NRRL 181 / WB 181)</name>
    <name type="common">Aspergillus fischerianus</name>
    <dbReference type="NCBI Taxonomy" id="331117"/>
    <lineage>
        <taxon>Eukaryota</taxon>
        <taxon>Fungi</taxon>
        <taxon>Dikarya</taxon>
        <taxon>Ascomycota</taxon>
        <taxon>Pezizomycotina</taxon>
        <taxon>Eurotiomycetes</taxon>
        <taxon>Eurotiomycetidae</taxon>
        <taxon>Eurotiales</taxon>
        <taxon>Aspergillaceae</taxon>
        <taxon>Aspergillus</taxon>
        <taxon>Aspergillus subgen. Fumigati</taxon>
    </lineage>
</organism>
<accession>A1DGU3</accession>
<dbReference type="KEGG" id="nfi:NFIA_085540"/>
<proteinExistence type="predicted"/>
<dbReference type="RefSeq" id="XP_001260497.1">
    <property type="nucleotide sequence ID" value="XM_001260496.1"/>
</dbReference>
<dbReference type="GeneID" id="4587055"/>
<dbReference type="VEuPathDB" id="FungiDB:NFIA_085540"/>
<dbReference type="HOGENOM" id="CLU_1482388_0_0_1"/>
<evidence type="ECO:0000256" key="1">
    <source>
        <dbReference type="SAM" id="MobiDB-lite"/>
    </source>
</evidence>
<protein>
    <submittedName>
        <fullName evidence="2">Adhesin, putative</fullName>
    </submittedName>
</protein>
<dbReference type="Proteomes" id="UP000006702">
    <property type="component" value="Unassembled WGS sequence"/>
</dbReference>
<dbReference type="OrthoDB" id="291007at2759"/>
<dbReference type="eggNOG" id="ENOG502S5MR">
    <property type="taxonomic scope" value="Eukaryota"/>
</dbReference>
<dbReference type="Gene3D" id="2.10.25.10">
    <property type="entry name" value="Laminin"/>
    <property type="match status" value="1"/>
</dbReference>
<feature type="region of interest" description="Disordered" evidence="1">
    <location>
        <begin position="37"/>
        <end position="57"/>
    </location>
</feature>
<evidence type="ECO:0000313" key="3">
    <source>
        <dbReference type="Proteomes" id="UP000006702"/>
    </source>
</evidence>